<dbReference type="EMBL" id="KQ418989">
    <property type="protein sequence ID" value="KOF84989.1"/>
    <property type="molecule type" value="Genomic_DNA"/>
</dbReference>
<accession>A0A0L8H7A8</accession>
<sequence length="193" mass="22332">MLPSLQATGPSAPLGHQNKHYRHITYTLKPTHQFLYNHYRQNRHRITITTTSQSPPHHNHLHPYNSAYDQLSPTLKFPISIPVIQLDLPVPLNITYRQCHHDHRLRRRNHDDCHYHHHHHHHHHHHRTTTIDTITTTVTTTATTTTTTTSPTSTTTTITTTGSSQNRQLLCEPVVISDAMNAESWRWICCGED</sequence>
<proteinExistence type="predicted"/>
<organism evidence="1">
    <name type="scientific">Octopus bimaculoides</name>
    <name type="common">California two-spotted octopus</name>
    <dbReference type="NCBI Taxonomy" id="37653"/>
    <lineage>
        <taxon>Eukaryota</taxon>
        <taxon>Metazoa</taxon>
        <taxon>Spiralia</taxon>
        <taxon>Lophotrochozoa</taxon>
        <taxon>Mollusca</taxon>
        <taxon>Cephalopoda</taxon>
        <taxon>Coleoidea</taxon>
        <taxon>Octopodiformes</taxon>
        <taxon>Octopoda</taxon>
        <taxon>Incirrata</taxon>
        <taxon>Octopodidae</taxon>
        <taxon>Octopus</taxon>
    </lineage>
</organism>
<evidence type="ECO:0000313" key="1">
    <source>
        <dbReference type="EMBL" id="KOF84989.1"/>
    </source>
</evidence>
<protein>
    <submittedName>
        <fullName evidence="1">Uncharacterized protein</fullName>
    </submittedName>
</protein>
<dbReference type="AlphaFoldDB" id="A0A0L8H7A8"/>
<gene>
    <name evidence="1" type="ORF">OCBIM_22020988mg</name>
</gene>
<reference evidence="1" key="1">
    <citation type="submission" date="2015-07" db="EMBL/GenBank/DDBJ databases">
        <title>MeaNS - Measles Nucleotide Surveillance Program.</title>
        <authorList>
            <person name="Tran T."/>
            <person name="Druce J."/>
        </authorList>
    </citation>
    <scope>NUCLEOTIDE SEQUENCE</scope>
    <source>
        <strain evidence="1">UCB-OBI-ISO-001</strain>
        <tissue evidence="1">Gonad</tissue>
    </source>
</reference>
<name>A0A0L8H7A8_OCTBM</name>